<protein>
    <submittedName>
        <fullName evidence="3">DUF3433 domain protein</fullName>
    </submittedName>
</protein>
<feature type="transmembrane region" description="Helical" evidence="2">
    <location>
        <begin position="469"/>
        <end position="490"/>
    </location>
</feature>
<name>A0AA38SBR6_9PEZI</name>
<comment type="caution">
    <text evidence="3">The sequence shown here is derived from an EMBL/GenBank/DDBJ whole genome shotgun (WGS) entry which is preliminary data.</text>
</comment>
<feature type="region of interest" description="Disordered" evidence="1">
    <location>
        <begin position="1"/>
        <end position="26"/>
    </location>
</feature>
<dbReference type="Proteomes" id="UP001174694">
    <property type="component" value="Unassembled WGS sequence"/>
</dbReference>
<proteinExistence type="predicted"/>
<feature type="compositionally biased region" description="Polar residues" evidence="1">
    <location>
        <begin position="110"/>
        <end position="120"/>
    </location>
</feature>
<organism evidence="3 4">
    <name type="scientific">Pleurostoma richardsiae</name>
    <dbReference type="NCBI Taxonomy" id="41990"/>
    <lineage>
        <taxon>Eukaryota</taxon>
        <taxon>Fungi</taxon>
        <taxon>Dikarya</taxon>
        <taxon>Ascomycota</taxon>
        <taxon>Pezizomycotina</taxon>
        <taxon>Sordariomycetes</taxon>
        <taxon>Sordariomycetidae</taxon>
        <taxon>Calosphaeriales</taxon>
        <taxon>Pleurostomataceae</taxon>
        <taxon>Pleurostoma</taxon>
    </lineage>
</organism>
<feature type="transmembrane region" description="Helical" evidence="2">
    <location>
        <begin position="352"/>
        <end position="371"/>
    </location>
</feature>
<feature type="transmembrane region" description="Helical" evidence="2">
    <location>
        <begin position="746"/>
        <end position="771"/>
    </location>
</feature>
<keyword evidence="2" id="KW-0812">Transmembrane</keyword>
<feature type="region of interest" description="Disordered" evidence="1">
    <location>
        <begin position="211"/>
        <end position="235"/>
    </location>
</feature>
<dbReference type="Pfam" id="PF11915">
    <property type="entry name" value="DUF3433"/>
    <property type="match status" value="2"/>
</dbReference>
<feature type="transmembrane region" description="Helical" evidence="2">
    <location>
        <begin position="579"/>
        <end position="603"/>
    </location>
</feature>
<feature type="region of interest" description="Disordered" evidence="1">
    <location>
        <begin position="61"/>
        <end position="82"/>
    </location>
</feature>
<feature type="compositionally biased region" description="Polar residues" evidence="1">
    <location>
        <begin position="12"/>
        <end position="26"/>
    </location>
</feature>
<reference evidence="3" key="1">
    <citation type="submission" date="2022-07" db="EMBL/GenBank/DDBJ databases">
        <title>Fungi with potential for degradation of polypropylene.</title>
        <authorList>
            <person name="Gostincar C."/>
        </authorList>
    </citation>
    <scope>NUCLEOTIDE SEQUENCE</scope>
    <source>
        <strain evidence="3">EXF-13308</strain>
    </source>
</reference>
<dbReference type="PANTHER" id="PTHR37544:SF3">
    <property type="entry name" value="SPRAY"/>
    <property type="match status" value="1"/>
</dbReference>
<feature type="region of interest" description="Disordered" evidence="1">
    <location>
        <begin position="264"/>
        <end position="287"/>
    </location>
</feature>
<gene>
    <name evidence="3" type="ORF">NKR23_g1291</name>
</gene>
<feature type="region of interest" description="Disordered" evidence="1">
    <location>
        <begin position="95"/>
        <end position="124"/>
    </location>
</feature>
<evidence type="ECO:0000313" key="3">
    <source>
        <dbReference type="EMBL" id="KAJ9156706.1"/>
    </source>
</evidence>
<keyword evidence="2" id="KW-0472">Membrane</keyword>
<accession>A0AA38SBR6</accession>
<evidence type="ECO:0000256" key="2">
    <source>
        <dbReference type="SAM" id="Phobius"/>
    </source>
</evidence>
<keyword evidence="2" id="KW-1133">Transmembrane helix</keyword>
<evidence type="ECO:0000313" key="4">
    <source>
        <dbReference type="Proteomes" id="UP001174694"/>
    </source>
</evidence>
<feature type="transmembrane region" description="Helical" evidence="2">
    <location>
        <begin position="678"/>
        <end position="703"/>
    </location>
</feature>
<feature type="region of interest" description="Disordered" evidence="1">
    <location>
        <begin position="714"/>
        <end position="738"/>
    </location>
</feature>
<feature type="transmembrane region" description="Helical" evidence="2">
    <location>
        <begin position="421"/>
        <end position="449"/>
    </location>
</feature>
<sequence length="867" mass="95772">MAYDDGRPGRPQRQTPTSPTNNTLSYRISSISDITDIGNYNDEFAESPTLRARESLVSIQSYDSRTTPRPESASRSYSGSSGWSVPFLTSGGGGYEPVSVTGGPARGHSLRNTYSGSTLRSPPDTIDEGRESIDLALLPAAAPMGNTGPYSPLARDDSNDTPAFDWTTSLGPTSSNDPFIKSMQEQEAQGKLTGGLGAGFKPNATMRESELLAADQTPTRTPSRTFSRRRSSLGRTATLKGLAQQQANKRGEVIQVIIEEPEVDISAMTGPDTNSTDDSKMRSSTFPQNKERTEVFYPQPNWKPFSMRWPYLCMLIVLSAGLGAGQECLYRASVRHDGLVKFHSPSDISPPVYFAFKFVPTMVAVLFGVLWQITDFEVKRLEAYYQLSKEGGALAAESINVDYITFFNFLRPVRALRLRHYAVAISSVVSLLAISLVPTLSAAAIILTPDRAKRMDDPTGEKTIRIHPVWSRFLTSTLAIIAALGCVLFWQLQSRKSGLLADVKGIAGLAAMANVSHILMDFKDTDVATHKDIHHKLKHNRYVLRNSSLAPDHQNPATQQERDKYEREITHLSENPHPLMLRAAGMVPFIVGIGVFMALIPIFLFTPAGYLTDRAPWVVTALAVCIKLGWGSVETDVRMMEPFYILSRRDAPPRTLTLDYTAMPFGWVAFKALLNGHFLVFFVGFGSVMAEVLTILVTSLATVEGKDFIDHLRPAGQQQQQHRRDTAASGDEDPTRLKNAGQETDLSFWISLGLATFILFYMAVVAAAVFARRRHPFLPRQPNTIASHLAFIHQSKMLYDFVGTEKLSSAAMARTLEALGKRYGLGWFEGRDGQTHCGVDQEPLMSSYKHGVDLAKSNKPWLDVEWL</sequence>
<dbReference type="PANTHER" id="PTHR37544">
    <property type="entry name" value="SPRAY-RELATED"/>
    <property type="match status" value="1"/>
</dbReference>
<evidence type="ECO:0000256" key="1">
    <source>
        <dbReference type="SAM" id="MobiDB-lite"/>
    </source>
</evidence>
<dbReference type="AlphaFoldDB" id="A0AA38SBR6"/>
<feature type="compositionally biased region" description="Polar residues" evidence="1">
    <location>
        <begin position="271"/>
        <end position="287"/>
    </location>
</feature>
<feature type="compositionally biased region" description="Low complexity" evidence="1">
    <location>
        <begin position="73"/>
        <end position="82"/>
    </location>
</feature>
<dbReference type="InterPro" id="IPR021840">
    <property type="entry name" value="DUF3433"/>
</dbReference>
<keyword evidence="4" id="KW-1185">Reference proteome</keyword>
<dbReference type="EMBL" id="JANBVO010000002">
    <property type="protein sequence ID" value="KAJ9156706.1"/>
    <property type="molecule type" value="Genomic_DNA"/>
</dbReference>